<dbReference type="CDD" id="cd17470">
    <property type="entry name" value="T3SS_Flik_C"/>
    <property type="match status" value="1"/>
</dbReference>
<dbReference type="eggNOG" id="ENOG5033MET">
    <property type="taxonomic scope" value="Bacteria"/>
</dbReference>
<protein>
    <submittedName>
        <fullName evidence="3">Flagellar hook-length control protein</fullName>
    </submittedName>
</protein>
<evidence type="ECO:0000256" key="1">
    <source>
        <dbReference type="SAM" id="MobiDB-lite"/>
    </source>
</evidence>
<keyword evidence="3" id="KW-0969">Cilium</keyword>
<dbReference type="InterPro" id="IPR021136">
    <property type="entry name" value="Flagellar_hook_control-like_C"/>
</dbReference>
<feature type="non-terminal residue" evidence="3">
    <location>
        <position position="1"/>
    </location>
</feature>
<reference evidence="3 4" key="1">
    <citation type="submission" date="2009-04" db="EMBL/GenBank/DDBJ databases">
        <authorList>
            <person name="Qin X."/>
            <person name="Bachman B."/>
            <person name="Battles P."/>
            <person name="Bell A."/>
            <person name="Bess C."/>
            <person name="Bickham C."/>
            <person name="Chaboub L."/>
            <person name="Chen D."/>
            <person name="Coyle M."/>
            <person name="Deiros D.R."/>
            <person name="Dinh H."/>
            <person name="Forbes L."/>
            <person name="Fowler G."/>
            <person name="Francisco L."/>
            <person name="Fu Q."/>
            <person name="Gubbala S."/>
            <person name="Hale W."/>
            <person name="Han Y."/>
            <person name="Hemphill L."/>
            <person name="Highlander S.K."/>
            <person name="Hirani K."/>
            <person name="Hogues M."/>
            <person name="Jackson L."/>
            <person name="Jakkamsetti A."/>
            <person name="Javaid M."/>
            <person name="Jiang H."/>
            <person name="Korchina V."/>
            <person name="Kovar C."/>
            <person name="Lara F."/>
            <person name="Lee S."/>
            <person name="Mata R."/>
            <person name="Mathew T."/>
            <person name="Moen C."/>
            <person name="Morales K."/>
            <person name="Munidasa M."/>
            <person name="Nazareth L."/>
            <person name="Ngo R."/>
            <person name="Nguyen L."/>
            <person name="Okwuonu G."/>
            <person name="Ongeri F."/>
            <person name="Patil S."/>
            <person name="Petrosino J."/>
            <person name="Pham C."/>
            <person name="Pham P."/>
            <person name="Pu L.-L."/>
            <person name="Puazo M."/>
            <person name="Raj R."/>
            <person name="Reid J."/>
            <person name="Rouhana J."/>
            <person name="Saada N."/>
            <person name="Shang Y."/>
            <person name="Simmons D."/>
            <person name="Thornton R."/>
            <person name="Warren J."/>
            <person name="Weissenberger G."/>
            <person name="Zhang J."/>
            <person name="Zhang L."/>
            <person name="Zhou C."/>
            <person name="Zhu D."/>
            <person name="Muzny D."/>
            <person name="Worley K."/>
            <person name="Gibbs R."/>
        </authorList>
    </citation>
    <scope>NUCLEOTIDE SEQUENCE [LARGE SCALE GENOMIC DNA]</scope>
    <source>
        <strain evidence="3 4">F0268</strain>
    </source>
</reference>
<evidence type="ECO:0000313" key="4">
    <source>
        <dbReference type="Proteomes" id="UP000004121"/>
    </source>
</evidence>
<keyword evidence="4" id="KW-1185">Reference proteome</keyword>
<keyword evidence="3" id="KW-0966">Cell projection</keyword>
<feature type="region of interest" description="Disordered" evidence="1">
    <location>
        <begin position="380"/>
        <end position="431"/>
    </location>
</feature>
<gene>
    <name evidence="3" type="primary">fliK</name>
    <name evidence="3" type="ORF">HMPREF6123_1730</name>
</gene>
<feature type="domain" description="Flagellar hook-length control protein-like C-terminal" evidence="2">
    <location>
        <begin position="315"/>
        <end position="383"/>
    </location>
</feature>
<dbReference type="Proteomes" id="UP000004121">
    <property type="component" value="Unassembled WGS sequence"/>
</dbReference>
<feature type="compositionally biased region" description="Basic and acidic residues" evidence="1">
    <location>
        <begin position="397"/>
        <end position="414"/>
    </location>
</feature>
<accession>C2KZ11</accession>
<feature type="region of interest" description="Disordered" evidence="1">
    <location>
        <begin position="229"/>
        <end position="263"/>
    </location>
</feature>
<dbReference type="HOGENOM" id="CLU_684825_0_0_9"/>
<dbReference type="STRING" id="585501.HMPREF6123_1730"/>
<name>C2KZ11_9FIRM</name>
<organism evidence="3 4">
    <name type="scientific">Oribacterium sinus F0268</name>
    <dbReference type="NCBI Taxonomy" id="585501"/>
    <lineage>
        <taxon>Bacteria</taxon>
        <taxon>Bacillati</taxon>
        <taxon>Bacillota</taxon>
        <taxon>Clostridia</taxon>
        <taxon>Lachnospirales</taxon>
        <taxon>Lachnospiraceae</taxon>
        <taxon>Oribacterium</taxon>
    </lineage>
</organism>
<feature type="compositionally biased region" description="Basic and acidic residues" evidence="1">
    <location>
        <begin position="55"/>
        <end position="114"/>
    </location>
</feature>
<dbReference type="RefSeq" id="WP_007156876.1">
    <property type="nucleotide sequence ID" value="NZ_GG668534.1"/>
</dbReference>
<dbReference type="InterPro" id="IPR038610">
    <property type="entry name" value="FliK-like_C_sf"/>
</dbReference>
<dbReference type="Gene3D" id="3.30.750.140">
    <property type="match status" value="1"/>
</dbReference>
<proteinExistence type="predicted"/>
<evidence type="ECO:0000313" key="3">
    <source>
        <dbReference type="EMBL" id="EEJ50994.1"/>
    </source>
</evidence>
<dbReference type="AlphaFoldDB" id="C2KZ11"/>
<feature type="compositionally biased region" description="Basic and acidic residues" evidence="1">
    <location>
        <begin position="32"/>
        <end position="43"/>
    </location>
</feature>
<feature type="region of interest" description="Disordered" evidence="1">
    <location>
        <begin position="24"/>
        <end position="119"/>
    </location>
</feature>
<keyword evidence="3" id="KW-0282">Flagellum</keyword>
<comment type="caution">
    <text evidence="3">The sequence shown here is derived from an EMBL/GenBank/DDBJ whole genome shotgun (WGS) entry which is preliminary data.</text>
</comment>
<dbReference type="EMBL" id="ACKX01000175">
    <property type="protein sequence ID" value="EEJ50994.1"/>
    <property type="molecule type" value="Genomic_DNA"/>
</dbReference>
<dbReference type="Pfam" id="PF02120">
    <property type="entry name" value="Flg_hook"/>
    <property type="match status" value="1"/>
</dbReference>
<sequence>GIRLSRNEGIGTGEYMAEMTIQKSQAFPVGKDLNKGKSSEDSNKASLDFNAFLRSSKEDTVKNEGDRKSKSQENSEKKTEQNSIEKDPKEAKLQKGEKKTEKKETKTEEKDSLQGEKAASLVSEKQLLFQKDQLMADIKIAVEEGAVEAVSDLTAAAEPVSIPLTEESALVTVLPEGKEETPVLAENATKKDFSDFLQEDSKDATATKTAELKEGASLVEDKSLVEAPKEENVIPSQRLEEKLSQRVEEKKSGKEEKLGSVLEHAGQQLSLQGSQEKLSEPVNAPVREEAVLHSSEAKLPEDVAEFLSNKTELQHGEIKIELEPRNLGQITVKVNYSGGKANIVITAENPKTLHLLQTGAEDMGRILEQKTGELTKIVVQEEQHAPSFHQQGQSNSENKEEAERRQREQQERAQQDNAEGFLQRMRLGLAQ</sequence>
<feature type="compositionally biased region" description="Basic and acidic residues" evidence="1">
    <location>
        <begin position="229"/>
        <end position="258"/>
    </location>
</feature>
<evidence type="ECO:0000259" key="2">
    <source>
        <dbReference type="Pfam" id="PF02120"/>
    </source>
</evidence>
<dbReference type="InParanoid" id="C2KZ11"/>